<evidence type="ECO:0000313" key="4">
    <source>
        <dbReference type="Proteomes" id="UP000292039"/>
    </source>
</evidence>
<gene>
    <name evidence="3" type="ORF">EV679_2556</name>
</gene>
<feature type="chain" id="PRO_5020519571" description="SecDF P1 head subdomain domain-containing protein" evidence="1">
    <location>
        <begin position="34"/>
        <end position="195"/>
    </location>
</feature>
<accession>A0A4Q7MJ60</accession>
<dbReference type="EMBL" id="SGWZ01000004">
    <property type="protein sequence ID" value="RZS67338.1"/>
    <property type="molecule type" value="Genomic_DNA"/>
</dbReference>
<evidence type="ECO:0000313" key="3">
    <source>
        <dbReference type="EMBL" id="RZS67338.1"/>
    </source>
</evidence>
<evidence type="ECO:0000259" key="2">
    <source>
        <dbReference type="Pfam" id="PF22599"/>
    </source>
</evidence>
<proteinExistence type="predicted"/>
<dbReference type="Pfam" id="PF22599">
    <property type="entry name" value="SecDF_P1_head"/>
    <property type="match status" value="1"/>
</dbReference>
<evidence type="ECO:0000256" key="1">
    <source>
        <dbReference type="SAM" id="SignalP"/>
    </source>
</evidence>
<dbReference type="Gene3D" id="3.30.1360.200">
    <property type="match status" value="1"/>
</dbReference>
<dbReference type="RefSeq" id="WP_068370705.1">
    <property type="nucleotide sequence ID" value="NZ_JAKVIY010000048.1"/>
</dbReference>
<dbReference type="AlphaFoldDB" id="A0A4Q7MJ60"/>
<reference evidence="3 4" key="1">
    <citation type="submission" date="2019-02" db="EMBL/GenBank/DDBJ databases">
        <title>Genomic Encyclopedia of Type Strains, Phase IV (KMG-IV): sequencing the most valuable type-strain genomes for metagenomic binning, comparative biology and taxonomic classification.</title>
        <authorList>
            <person name="Goeker M."/>
        </authorList>
    </citation>
    <scope>NUCLEOTIDE SEQUENCE [LARGE SCALE GENOMIC DNA]</scope>
    <source>
        <strain evidence="3 4">DSM 16618</strain>
    </source>
</reference>
<feature type="domain" description="SecDF P1 head subdomain" evidence="2">
    <location>
        <begin position="97"/>
        <end position="189"/>
    </location>
</feature>
<dbReference type="PROSITE" id="PS51257">
    <property type="entry name" value="PROKAR_LIPOPROTEIN"/>
    <property type="match status" value="1"/>
</dbReference>
<protein>
    <recommendedName>
        <fullName evidence="2">SecDF P1 head subdomain domain-containing protein</fullName>
    </recommendedName>
</protein>
<dbReference type="Proteomes" id="UP000292039">
    <property type="component" value="Unassembled WGS sequence"/>
</dbReference>
<feature type="signal peptide" evidence="1">
    <location>
        <begin position="1"/>
        <end position="33"/>
    </location>
</feature>
<dbReference type="InterPro" id="IPR054384">
    <property type="entry name" value="SecDF_P1_head"/>
</dbReference>
<organism evidence="3 4">
    <name type="scientific">Kerstersia gyiorum</name>
    <dbReference type="NCBI Taxonomy" id="206506"/>
    <lineage>
        <taxon>Bacteria</taxon>
        <taxon>Pseudomonadati</taxon>
        <taxon>Pseudomonadota</taxon>
        <taxon>Betaproteobacteria</taxon>
        <taxon>Burkholderiales</taxon>
        <taxon>Alcaligenaceae</taxon>
        <taxon>Kerstersia</taxon>
    </lineage>
</organism>
<keyword evidence="1" id="KW-0732">Signal</keyword>
<comment type="caution">
    <text evidence="3">The sequence shown here is derived from an EMBL/GenBank/DDBJ whole genome shotgun (WGS) entry which is preliminary data.</text>
</comment>
<name>A0A4Q7MJ60_9BURK</name>
<sequence>MTMAMKTIFSKRAACRGLTVLGAVLLAACQQTAPVRQDAQPDAAQQAAAQQQQQQAARAAAQAPAANSAPAVSFFLAQAQPAEGLSEVVLNPNTRLYALPQPVFTQQDLQQVLPVRNNQGQVFLRFDFNEQGAQKLATVTSRAQGNYLILSMRDQIVAVPQINAVYDQGFLPVPVQSAEAAQAMLQLLRPAAAQQ</sequence>